<dbReference type="AlphaFoldDB" id="A0A9I9E5N5"/>
<dbReference type="Gramene" id="MELO3C029121.2.1">
    <property type="protein sequence ID" value="MELO3C029121.2.1"/>
    <property type="gene ID" value="MELO3C029121.2"/>
</dbReference>
<name>A0A9I9E5N5_CUCME</name>
<dbReference type="Pfam" id="PF14244">
    <property type="entry name" value="Retrotran_gag_3"/>
    <property type="match status" value="1"/>
</dbReference>
<reference evidence="3" key="1">
    <citation type="submission" date="2023-03" db="UniProtKB">
        <authorList>
            <consortium name="EnsemblPlants"/>
        </authorList>
    </citation>
    <scope>IDENTIFICATION</scope>
</reference>
<organism evidence="3">
    <name type="scientific">Cucumis melo</name>
    <name type="common">Muskmelon</name>
    <dbReference type="NCBI Taxonomy" id="3656"/>
    <lineage>
        <taxon>Eukaryota</taxon>
        <taxon>Viridiplantae</taxon>
        <taxon>Streptophyta</taxon>
        <taxon>Embryophyta</taxon>
        <taxon>Tracheophyta</taxon>
        <taxon>Spermatophyta</taxon>
        <taxon>Magnoliopsida</taxon>
        <taxon>eudicotyledons</taxon>
        <taxon>Gunneridae</taxon>
        <taxon>Pentapetalae</taxon>
        <taxon>rosids</taxon>
        <taxon>fabids</taxon>
        <taxon>Cucurbitales</taxon>
        <taxon>Cucurbitaceae</taxon>
        <taxon>Benincaseae</taxon>
        <taxon>Cucumis</taxon>
    </lineage>
</organism>
<dbReference type="EnsemblPlants" id="MELO3C029121.2.1">
    <property type="protein sequence ID" value="MELO3C029121.2.1"/>
    <property type="gene ID" value="MELO3C029121.2"/>
</dbReference>
<evidence type="ECO:0000313" key="3">
    <source>
        <dbReference type="EnsemblPlants" id="MELO3C029121.2.1"/>
    </source>
</evidence>
<evidence type="ECO:0000256" key="1">
    <source>
        <dbReference type="SAM" id="MobiDB-lite"/>
    </source>
</evidence>
<sequence>MNSGQQPSTVNLSNLHSKHPLYVDSLQQPLFSGNGIGQPQNRSDIEAGESSTQSKPTELPMYSKNPVTSFRNLPSNYITDSLGSSTGDFSGEKLNGQNYFSWSQSIKMFLEGRHQFGFLYRETVRPPPGDALERLWKGEDPLIRRNLKKEVGSPTSQPPAPVQDFKPPRDQGMENPTEPCTNNTMSENDRSDVAVLENMEEKNRNDETEAEVQIQNHRTPPCFGRRHSTEVKNMTSHPWLSKIEIISIKPAVAENSHYEGIATGCFILKHIERHQFSWNMMAVYLIRISINLSVVSQFQIKSKDKLFTFYKGSKILGKHYPQLWFMKWSNEGSSAIEATMISLTPESLIYYHQVRQDLQQIEEKDFKFNSKKQVAESDFSMNTRNSRFSLVSRIKPNFLLVLGALIAY</sequence>
<feature type="compositionally biased region" description="Polar residues" evidence="1">
    <location>
        <begin position="28"/>
        <end position="42"/>
    </location>
</feature>
<dbReference type="InterPro" id="IPR029472">
    <property type="entry name" value="Copia-like_N"/>
</dbReference>
<feature type="domain" description="Retrotransposon Copia-like N-terminal" evidence="2">
    <location>
        <begin position="93"/>
        <end position="119"/>
    </location>
</feature>
<protein>
    <recommendedName>
        <fullName evidence="2">Retrotransposon Copia-like N-terminal domain-containing protein</fullName>
    </recommendedName>
</protein>
<proteinExistence type="predicted"/>
<accession>A0A9I9E5N5</accession>
<feature type="region of interest" description="Disordered" evidence="1">
    <location>
        <begin position="149"/>
        <end position="187"/>
    </location>
</feature>
<feature type="region of interest" description="Disordered" evidence="1">
    <location>
        <begin position="28"/>
        <end position="66"/>
    </location>
</feature>
<evidence type="ECO:0000259" key="2">
    <source>
        <dbReference type="Pfam" id="PF14244"/>
    </source>
</evidence>